<evidence type="ECO:0000313" key="2">
    <source>
        <dbReference type="EMBL" id="PWJ56056.1"/>
    </source>
</evidence>
<sequence>MSASTTLRRGQRIVVAAVGLGLAAATLAPAASAATSQPAGKIYVQPTCTKGSYNCNTPGNPKPTTPTTPIASGGGYSQIIKAPVKWYIGKAPGNKGFVIGVAAKGYRVIYWLFR</sequence>
<organism evidence="2 3">
    <name type="scientific">Quadrisphaera granulorum</name>
    <dbReference type="NCBI Taxonomy" id="317664"/>
    <lineage>
        <taxon>Bacteria</taxon>
        <taxon>Bacillati</taxon>
        <taxon>Actinomycetota</taxon>
        <taxon>Actinomycetes</taxon>
        <taxon>Kineosporiales</taxon>
        <taxon>Kineosporiaceae</taxon>
        <taxon>Quadrisphaera</taxon>
    </lineage>
</organism>
<feature type="chain" id="PRO_5016336259" evidence="1">
    <location>
        <begin position="34"/>
        <end position="114"/>
    </location>
</feature>
<keyword evidence="3" id="KW-1185">Reference proteome</keyword>
<comment type="caution">
    <text evidence="2">The sequence shown here is derived from an EMBL/GenBank/DDBJ whole genome shotgun (WGS) entry which is preliminary data.</text>
</comment>
<dbReference type="AlphaFoldDB" id="A0A316AE49"/>
<keyword evidence="1" id="KW-0732">Signal</keyword>
<dbReference type="EMBL" id="QGDQ01000001">
    <property type="protein sequence ID" value="PWJ56056.1"/>
    <property type="molecule type" value="Genomic_DNA"/>
</dbReference>
<gene>
    <name evidence="2" type="ORF">BXY45_10130</name>
</gene>
<reference evidence="2 3" key="1">
    <citation type="submission" date="2018-03" db="EMBL/GenBank/DDBJ databases">
        <title>Genomic Encyclopedia of Archaeal and Bacterial Type Strains, Phase II (KMG-II): from individual species to whole genera.</title>
        <authorList>
            <person name="Goeker M."/>
        </authorList>
    </citation>
    <scope>NUCLEOTIDE SEQUENCE [LARGE SCALE GENOMIC DNA]</scope>
    <source>
        <strain evidence="2 3">DSM 44889</strain>
    </source>
</reference>
<dbReference type="RefSeq" id="WP_109772287.1">
    <property type="nucleotide sequence ID" value="NZ_QGDQ01000001.1"/>
</dbReference>
<proteinExistence type="predicted"/>
<feature type="signal peptide" evidence="1">
    <location>
        <begin position="1"/>
        <end position="33"/>
    </location>
</feature>
<protein>
    <submittedName>
        <fullName evidence="2">Uncharacterized protein</fullName>
    </submittedName>
</protein>
<name>A0A316AE49_9ACTN</name>
<accession>A0A316AE49</accession>
<evidence type="ECO:0000313" key="3">
    <source>
        <dbReference type="Proteomes" id="UP000245469"/>
    </source>
</evidence>
<evidence type="ECO:0000256" key="1">
    <source>
        <dbReference type="SAM" id="SignalP"/>
    </source>
</evidence>
<dbReference type="Proteomes" id="UP000245469">
    <property type="component" value="Unassembled WGS sequence"/>
</dbReference>